<organism evidence="3">
    <name type="scientific">Fructobacillus tropaeoli</name>
    <dbReference type="NCBI Taxonomy" id="709323"/>
    <lineage>
        <taxon>Bacteria</taxon>
        <taxon>Bacillati</taxon>
        <taxon>Bacillota</taxon>
        <taxon>Bacilli</taxon>
        <taxon>Lactobacillales</taxon>
        <taxon>Lactobacillaceae</taxon>
        <taxon>Fructobacillus</taxon>
    </lineage>
</organism>
<gene>
    <name evidence="3" type="ORF">FTRO_0020870</name>
</gene>
<name>A0A3F3H8V7_9LACO</name>
<feature type="compositionally biased region" description="Low complexity" evidence="2">
    <location>
        <begin position="306"/>
        <end position="335"/>
    </location>
</feature>
<evidence type="ECO:0000256" key="1">
    <source>
        <dbReference type="ARBA" id="ARBA00022729"/>
    </source>
</evidence>
<evidence type="ECO:0000313" key="3">
    <source>
        <dbReference type="EMBL" id="GAP03920.1"/>
    </source>
</evidence>
<evidence type="ECO:0000256" key="2">
    <source>
        <dbReference type="SAM" id="MobiDB-lite"/>
    </source>
</evidence>
<feature type="compositionally biased region" description="Polar residues" evidence="2">
    <location>
        <begin position="344"/>
        <end position="361"/>
    </location>
</feature>
<sequence>MKSMVNEKQHIKMFKSGKFWLFSAITSFAIFGGVSNNDLIHGSGLLSPLTAVADDVSNQNSLASTKTDLLQKLQTLKQQEYSQARGVGDYSTAVQQAVIINEINAQTAKVNAADSVGDANAAYASAVANLQGLSVYKQTAENNIRSAINNYENSLPDFASQYSSAQRLRTMFLEVEFNYLCYLIDGAQNRSGVDQVVSTMPFYDDVKKAVTGATPDEPYNQLQTLLDQSMDLSFKMWSEVTNDSNVFDSNAKADMITATTNGIDNAKKIVQDYANDLKQMFDKLYDQSFILPIQLEYKYISESASTSDQSAQSGSTSTSTIPTSSNSTNESSGSTVLTGRSVANGPQNLVTPAVTANQYGSRTDADSGDVVLPRTATTRVELFDQELAGGVIAAISGFFLLASRKRRQK</sequence>
<dbReference type="InterPro" id="IPR022263">
    <property type="entry name" value="KxYKxGKxW"/>
</dbReference>
<dbReference type="RefSeq" id="WP_059393400.1">
    <property type="nucleotide sequence ID" value="NZ_DF968079.1"/>
</dbReference>
<dbReference type="AlphaFoldDB" id="A0A3F3H8V7"/>
<accession>A0A3F3H8V7</accession>
<dbReference type="Proteomes" id="UP000064514">
    <property type="component" value="Unassembled WGS sequence"/>
</dbReference>
<dbReference type="Pfam" id="PF19258">
    <property type="entry name" value="KxYKxGKxW_sig"/>
    <property type="match status" value="1"/>
</dbReference>
<keyword evidence="1" id="KW-0732">Signal</keyword>
<feature type="region of interest" description="Disordered" evidence="2">
    <location>
        <begin position="306"/>
        <end position="368"/>
    </location>
</feature>
<dbReference type="STRING" id="709323.GCA_001047135_00464"/>
<dbReference type="NCBIfam" id="TIGR03715">
    <property type="entry name" value="KxYKxGKxW"/>
    <property type="match status" value="1"/>
</dbReference>
<dbReference type="EMBL" id="DF968079">
    <property type="protein sequence ID" value="GAP03920.1"/>
    <property type="molecule type" value="Genomic_DNA"/>
</dbReference>
<protein>
    <submittedName>
        <fullName evidence="3">Cell surface protein</fullName>
    </submittedName>
</protein>
<proteinExistence type="predicted"/>
<reference evidence="3" key="1">
    <citation type="journal article" date="2015" name="BMC Genomics">
        <title>Comparative genomics of Fructobacillus spp. and Leuconostoc spp. reveals niche-specific evolution of Fructobacillus spp.</title>
        <authorList>
            <person name="Endo A."/>
            <person name="Tanizawa Y."/>
            <person name="Tanaka N."/>
            <person name="Maeno S."/>
            <person name="Kumar H."/>
            <person name="Shiwa Y."/>
            <person name="Okada S."/>
            <person name="Yoshikawa H."/>
            <person name="Dicks L."/>
            <person name="Nakagawa J."/>
            <person name="Arita M."/>
        </authorList>
    </citation>
    <scope>NUCLEOTIDE SEQUENCE [LARGE SCALE GENOMIC DNA]</scope>
    <source>
        <strain evidence="3">F214-1</strain>
    </source>
</reference>